<dbReference type="Pfam" id="PF08381">
    <property type="entry name" value="BRX"/>
    <property type="match status" value="1"/>
</dbReference>
<dbReference type="InterPro" id="IPR009091">
    <property type="entry name" value="RCC1/BLIP-II"/>
</dbReference>
<dbReference type="InterPro" id="IPR051210">
    <property type="entry name" value="Ub_ligase/GEF_domain"/>
</dbReference>
<dbReference type="AlphaFoldDB" id="A0A9D5HFG8"/>
<evidence type="ECO:0000259" key="9">
    <source>
        <dbReference type="PROSITE" id="PS50178"/>
    </source>
</evidence>
<feature type="compositionally biased region" description="Basic and acidic residues" evidence="8">
    <location>
        <begin position="994"/>
        <end position="1005"/>
    </location>
</feature>
<dbReference type="Pfam" id="PF01363">
    <property type="entry name" value="FYVE"/>
    <property type="match status" value="1"/>
</dbReference>
<dbReference type="InterPro" id="IPR011993">
    <property type="entry name" value="PH-like_dom_sf"/>
</dbReference>
<evidence type="ECO:0000256" key="3">
    <source>
        <dbReference type="ARBA" id="ARBA00022771"/>
    </source>
</evidence>
<keyword evidence="7" id="KW-0175">Coiled coil</keyword>
<dbReference type="InterPro" id="IPR058923">
    <property type="entry name" value="RCC1-like_dom"/>
</dbReference>
<reference evidence="11" key="2">
    <citation type="journal article" date="2022" name="Hortic Res">
        <title>The genome of Dioscorea zingiberensis sheds light on the biosynthesis, origin and evolution of the medicinally important diosgenin saponins.</title>
        <authorList>
            <person name="Li Y."/>
            <person name="Tan C."/>
            <person name="Li Z."/>
            <person name="Guo J."/>
            <person name="Li S."/>
            <person name="Chen X."/>
            <person name="Wang C."/>
            <person name="Dai X."/>
            <person name="Yang H."/>
            <person name="Song W."/>
            <person name="Hou L."/>
            <person name="Xu J."/>
            <person name="Tong Z."/>
            <person name="Xu A."/>
            <person name="Yuan X."/>
            <person name="Wang W."/>
            <person name="Yang Q."/>
            <person name="Chen L."/>
            <person name="Sun Z."/>
            <person name="Wang K."/>
            <person name="Pan B."/>
            <person name="Chen J."/>
            <person name="Bao Y."/>
            <person name="Liu F."/>
            <person name="Qi X."/>
            <person name="Gang D.R."/>
            <person name="Wen J."/>
            <person name="Li J."/>
        </authorList>
    </citation>
    <scope>NUCLEOTIDE SEQUENCE</scope>
    <source>
        <strain evidence="11">Dzin_1.0</strain>
    </source>
</reference>
<keyword evidence="1" id="KW-0479">Metal-binding</keyword>
<keyword evidence="2" id="KW-0677">Repeat</keyword>
<name>A0A9D5HFG8_9LILI</name>
<evidence type="ECO:0000256" key="1">
    <source>
        <dbReference type="ARBA" id="ARBA00022723"/>
    </source>
</evidence>
<dbReference type="SUPFAM" id="SSF50985">
    <property type="entry name" value="RCC1/BLIP-II"/>
    <property type="match status" value="1"/>
</dbReference>
<sequence>MAERCVRTAPSDRGVEKALVALKKGAHLLKCGRRGKPKFCPFRLSSDEKLLIWYSGEKEKHLKLSAVSKTLFGQKTVNFLRQPQPGKESQSFSLIYLNGEQSLDLICKDKEQAETWFLGLTALVSCSHHPKPLGSLRNVRDAQSCINSPIGYARRKNNLGLLQVPPKLSKVRSLYGSPPRSILDRYISDSVLDSPDIFHSSRQKSLSDMQLIVEKMVPQSPLMVSNNFKDTGDFSLVRKQRMSSSRIQVIDNETPAMDNTDVLKDVFMWGEGIGGILGGGLNGFETNDSNCDCLLPKLMESTRMLDVMDISCGQQHAALVTKQGEVFCWGEENGGRLGHKINMGVPSPKVVESLNSVTVNSIVCGVQHTCALTNSGELYVWGDIGHGIGISSDGSSRSWWFPQKIAGPLDGIHVSKVSCGEWHTAIVSSSGQLFTYGDGTFGVLGHGNLQSFLEPKEVESLKGLRVKAVACGSWHTAAIVEVMAGHYKTNTLGGKLFTWGDGDKGKLGHGDTKRKLLPTCVASLVDCDFLQVSCGRMLTVALTVTGIVFAMGSAMNGQLGNPQADDRSIATVGGLLKAEFVKEISAGSFHVAALTTKGKVYTWGKGANGRLGLGDVNDRNSPALVEALEDRYVRSIACGSSFTAAICSHKSMSSKDQSVCSGCKMDFGFTRKKHNCYNCGFAFCHACSSKKALNASLAPNKSKPCRVCDPCSVQLTKVPHLKTRTELASPRLPFLLRKGLSDSKIIRQETHFTGPNRSKTKSIEEEPMKMQGSNYHDQCPVPLLVSSYQRWGQVSCPPQFNEHNGDKEILDVSHVHVWGSPLSSESLPPSATCLKQDLNVLDKMLTEEIKRLNAEAKLLEQQCQYRSQQLQHYKRKIEETWSLAKDEAAKCKAAKDVIKVLTHQMNVLSEKISTARPTNDIRSEPDEKVHQMEVSELRNSKAVVVSSHLSHDSRIMEGSQIDGPLRPSANGLTEAGGALKYRHETRSTDGTLVSKDDRGTNEQNGLKDEWVEQDELGVYITFISLPSGQRGLKRVRFSRKHFSEKQAERWWKENESRIYAKYNVEQILTSGRSRTEQ</sequence>
<dbReference type="CDD" id="cd13365">
    <property type="entry name" value="PH_PLC_plant-like"/>
    <property type="match status" value="1"/>
</dbReference>
<evidence type="ECO:0000313" key="11">
    <source>
        <dbReference type="EMBL" id="KAJ0974535.1"/>
    </source>
</evidence>
<feature type="repeat" description="RCC1" evidence="6">
    <location>
        <begin position="494"/>
        <end position="545"/>
    </location>
</feature>
<dbReference type="PROSITE" id="PS51514">
    <property type="entry name" value="BRX"/>
    <property type="match status" value="1"/>
</dbReference>
<reference evidence="11" key="1">
    <citation type="submission" date="2021-03" db="EMBL/GenBank/DDBJ databases">
        <authorList>
            <person name="Li Z."/>
            <person name="Yang C."/>
        </authorList>
    </citation>
    <scope>NUCLEOTIDE SEQUENCE</scope>
    <source>
        <strain evidence="11">Dzin_1.0</strain>
        <tissue evidence="11">Leaf</tissue>
    </source>
</reference>
<dbReference type="PRINTS" id="PR00633">
    <property type="entry name" value="RCCNDNSATION"/>
</dbReference>
<dbReference type="GO" id="GO:0008270">
    <property type="term" value="F:zinc ion binding"/>
    <property type="evidence" value="ECO:0007669"/>
    <property type="project" value="UniProtKB-KW"/>
</dbReference>
<dbReference type="PANTHER" id="PTHR22870:SF350">
    <property type="entry name" value="F12P19.9 PROTEIN"/>
    <property type="match status" value="1"/>
</dbReference>
<dbReference type="PROSITE" id="PS50178">
    <property type="entry name" value="ZF_FYVE"/>
    <property type="match status" value="1"/>
</dbReference>
<feature type="coiled-coil region" evidence="7">
    <location>
        <begin position="835"/>
        <end position="862"/>
    </location>
</feature>
<evidence type="ECO:0000256" key="8">
    <source>
        <dbReference type="SAM" id="MobiDB-lite"/>
    </source>
</evidence>
<dbReference type="InterPro" id="IPR000306">
    <property type="entry name" value="Znf_FYVE"/>
</dbReference>
<dbReference type="SUPFAM" id="SSF50729">
    <property type="entry name" value="PH domain-like"/>
    <property type="match status" value="1"/>
</dbReference>
<dbReference type="Proteomes" id="UP001085076">
    <property type="component" value="Miscellaneous, Linkage group lg04"/>
</dbReference>
<feature type="repeat" description="RCC1" evidence="6">
    <location>
        <begin position="431"/>
        <end position="482"/>
    </location>
</feature>
<evidence type="ECO:0000313" key="12">
    <source>
        <dbReference type="Proteomes" id="UP001085076"/>
    </source>
</evidence>
<organism evidence="11 12">
    <name type="scientific">Dioscorea zingiberensis</name>
    <dbReference type="NCBI Taxonomy" id="325984"/>
    <lineage>
        <taxon>Eukaryota</taxon>
        <taxon>Viridiplantae</taxon>
        <taxon>Streptophyta</taxon>
        <taxon>Embryophyta</taxon>
        <taxon>Tracheophyta</taxon>
        <taxon>Spermatophyta</taxon>
        <taxon>Magnoliopsida</taxon>
        <taxon>Liliopsida</taxon>
        <taxon>Dioscoreales</taxon>
        <taxon>Dioscoreaceae</taxon>
        <taxon>Dioscorea</taxon>
    </lineage>
</organism>
<keyword evidence="4" id="KW-0862">Zinc</keyword>
<dbReference type="InterPro" id="IPR000408">
    <property type="entry name" value="Reg_chr_condens"/>
</dbReference>
<feature type="repeat" description="RCC1" evidence="6">
    <location>
        <begin position="324"/>
        <end position="375"/>
    </location>
</feature>
<proteinExistence type="predicted"/>
<evidence type="ECO:0000256" key="5">
    <source>
        <dbReference type="PROSITE-ProRule" id="PRU00091"/>
    </source>
</evidence>
<keyword evidence="3 5" id="KW-0863">Zinc-finger</keyword>
<dbReference type="SUPFAM" id="SSF57903">
    <property type="entry name" value="FYVE/PHD zinc finger"/>
    <property type="match status" value="1"/>
</dbReference>
<dbReference type="Gene3D" id="3.30.40.10">
    <property type="entry name" value="Zinc/RING finger domain, C3HC4 (zinc finger)"/>
    <property type="match status" value="1"/>
</dbReference>
<evidence type="ECO:0000259" key="10">
    <source>
        <dbReference type="PROSITE" id="PS51514"/>
    </source>
</evidence>
<comment type="caution">
    <text evidence="11">The sequence shown here is derived from an EMBL/GenBank/DDBJ whole genome shotgun (WGS) entry which is preliminary data.</text>
</comment>
<gene>
    <name evidence="11" type="ORF">J5N97_016500</name>
</gene>
<evidence type="ECO:0000256" key="7">
    <source>
        <dbReference type="SAM" id="Coils"/>
    </source>
</evidence>
<dbReference type="PROSITE" id="PS50012">
    <property type="entry name" value="RCC1_3"/>
    <property type="match status" value="7"/>
</dbReference>
<feature type="domain" description="BRX" evidence="10">
    <location>
        <begin position="1008"/>
        <end position="1063"/>
    </location>
</feature>
<dbReference type="Pfam" id="PF25390">
    <property type="entry name" value="WD40_RLD"/>
    <property type="match status" value="1"/>
</dbReference>
<feature type="repeat" description="RCC1" evidence="6">
    <location>
        <begin position="376"/>
        <end position="430"/>
    </location>
</feature>
<evidence type="ECO:0000256" key="2">
    <source>
        <dbReference type="ARBA" id="ARBA00022737"/>
    </source>
</evidence>
<dbReference type="Gene3D" id="2.30.29.30">
    <property type="entry name" value="Pleckstrin-homology domain (PH domain)/Phosphotyrosine-binding domain (PTB)"/>
    <property type="match status" value="1"/>
</dbReference>
<dbReference type="EMBL" id="JAGGNH010000004">
    <property type="protein sequence ID" value="KAJ0974535.1"/>
    <property type="molecule type" value="Genomic_DNA"/>
</dbReference>
<evidence type="ECO:0000256" key="4">
    <source>
        <dbReference type="ARBA" id="ARBA00022833"/>
    </source>
</evidence>
<dbReference type="SMART" id="SM00064">
    <property type="entry name" value="FYVE"/>
    <property type="match status" value="1"/>
</dbReference>
<dbReference type="InterPro" id="IPR011011">
    <property type="entry name" value="Znf_FYVE_PHD"/>
</dbReference>
<dbReference type="PANTHER" id="PTHR22870">
    <property type="entry name" value="REGULATOR OF CHROMOSOME CONDENSATION"/>
    <property type="match status" value="1"/>
</dbReference>
<dbReference type="OrthoDB" id="5981550at2759"/>
<dbReference type="PROSITE" id="PS00626">
    <property type="entry name" value="RCC1_2"/>
    <property type="match status" value="2"/>
</dbReference>
<accession>A0A9D5HFG8</accession>
<feature type="repeat" description="RCC1" evidence="6">
    <location>
        <begin position="264"/>
        <end position="323"/>
    </location>
</feature>
<dbReference type="Pfam" id="PF16457">
    <property type="entry name" value="PH_12"/>
    <property type="match status" value="1"/>
</dbReference>
<dbReference type="CDD" id="cd00065">
    <property type="entry name" value="FYVE_like_SF"/>
    <property type="match status" value="1"/>
</dbReference>
<feature type="repeat" description="RCC1" evidence="6">
    <location>
        <begin position="546"/>
        <end position="597"/>
    </location>
</feature>
<dbReference type="Gene3D" id="2.130.10.30">
    <property type="entry name" value="Regulator of chromosome condensation 1/beta-lactamase-inhibitor protein II"/>
    <property type="match status" value="2"/>
</dbReference>
<dbReference type="InterPro" id="IPR001849">
    <property type="entry name" value="PH_domain"/>
</dbReference>
<feature type="repeat" description="RCC1" evidence="6">
    <location>
        <begin position="598"/>
        <end position="649"/>
    </location>
</feature>
<dbReference type="InterPro" id="IPR013083">
    <property type="entry name" value="Znf_RING/FYVE/PHD"/>
</dbReference>
<feature type="domain" description="FYVE-type" evidence="9">
    <location>
        <begin position="654"/>
        <end position="716"/>
    </location>
</feature>
<protein>
    <submittedName>
        <fullName evidence="11">Uncharacterized protein</fullName>
    </submittedName>
</protein>
<dbReference type="InterPro" id="IPR013591">
    <property type="entry name" value="Brevis_radix_dom"/>
</dbReference>
<evidence type="ECO:0000256" key="6">
    <source>
        <dbReference type="PROSITE-ProRule" id="PRU00235"/>
    </source>
</evidence>
<keyword evidence="12" id="KW-1185">Reference proteome</keyword>
<dbReference type="InterPro" id="IPR017455">
    <property type="entry name" value="Znf_FYVE-rel"/>
</dbReference>
<feature type="region of interest" description="Disordered" evidence="8">
    <location>
        <begin position="983"/>
        <end position="1005"/>
    </location>
</feature>